<keyword evidence="3 14" id="KW-0813">Transport</keyword>
<dbReference type="eggNOG" id="COG4774">
    <property type="taxonomic scope" value="Bacteria"/>
</dbReference>
<dbReference type="GO" id="GO:0009279">
    <property type="term" value="C:cell outer membrane"/>
    <property type="evidence" value="ECO:0007669"/>
    <property type="project" value="UniProtKB-SubCell"/>
</dbReference>
<keyword evidence="10 16" id="KW-0798">TonB box</keyword>
<evidence type="ECO:0000256" key="15">
    <source>
        <dbReference type="PROSITE-ProRule" id="PRU10144"/>
    </source>
</evidence>
<dbReference type="PROSITE" id="PS01156">
    <property type="entry name" value="TONB_DEPENDENT_REC_2"/>
    <property type="match status" value="1"/>
</dbReference>
<dbReference type="Proteomes" id="UP000006876">
    <property type="component" value="Chromosome"/>
</dbReference>
<evidence type="ECO:0000256" key="5">
    <source>
        <dbReference type="ARBA" id="ARBA00022496"/>
    </source>
</evidence>
<evidence type="ECO:0000256" key="10">
    <source>
        <dbReference type="ARBA" id="ARBA00023077"/>
    </source>
</evidence>
<dbReference type="InterPro" id="IPR010105">
    <property type="entry name" value="TonB_sidphr_rcpt"/>
</dbReference>
<evidence type="ECO:0000313" key="21">
    <source>
        <dbReference type="Proteomes" id="UP000006876"/>
    </source>
</evidence>
<feature type="short sequence motif" description="TonB C-terminal box" evidence="15">
    <location>
        <begin position="700"/>
        <end position="717"/>
    </location>
</feature>
<comment type="subcellular location">
    <subcellularLocation>
        <location evidence="1 14">Cell outer membrane</location>
        <topology evidence="1 14">Multi-pass membrane protein</topology>
    </subcellularLocation>
</comment>
<name>E3HPT9_ACHXA</name>
<keyword evidence="4 14" id="KW-1134">Transmembrane beta strand</keyword>
<dbReference type="FunFam" id="2.40.170.20:FF:000005">
    <property type="entry name" value="TonB-dependent siderophore receptor"/>
    <property type="match status" value="1"/>
</dbReference>
<dbReference type="InterPro" id="IPR039426">
    <property type="entry name" value="TonB-dep_rcpt-like"/>
</dbReference>
<dbReference type="GO" id="GO:0015344">
    <property type="term" value="F:siderophore uptake transmembrane transporter activity"/>
    <property type="evidence" value="ECO:0007669"/>
    <property type="project" value="TreeGrafter"/>
</dbReference>
<dbReference type="InterPro" id="IPR000531">
    <property type="entry name" value="Beta-barrel_TonB"/>
</dbReference>
<dbReference type="InterPro" id="IPR037066">
    <property type="entry name" value="Plug_dom_sf"/>
</dbReference>
<keyword evidence="6 14" id="KW-0812">Transmembrane</keyword>
<dbReference type="PANTHER" id="PTHR32552">
    <property type="entry name" value="FERRICHROME IRON RECEPTOR-RELATED"/>
    <property type="match status" value="1"/>
</dbReference>
<evidence type="ECO:0000256" key="6">
    <source>
        <dbReference type="ARBA" id="ARBA00022692"/>
    </source>
</evidence>
<dbReference type="PROSITE" id="PS52016">
    <property type="entry name" value="TONB_DEPENDENT_REC_3"/>
    <property type="match status" value="1"/>
</dbReference>
<dbReference type="Gene3D" id="2.170.130.10">
    <property type="entry name" value="TonB-dependent receptor, plug domain"/>
    <property type="match status" value="1"/>
</dbReference>
<dbReference type="CDD" id="cd01347">
    <property type="entry name" value="ligand_gated_channel"/>
    <property type="match status" value="1"/>
</dbReference>
<evidence type="ECO:0000256" key="8">
    <source>
        <dbReference type="ARBA" id="ARBA00023004"/>
    </source>
</evidence>
<organism evidence="20 21">
    <name type="scientific">Achromobacter xylosoxidans (strain A8)</name>
    <dbReference type="NCBI Taxonomy" id="762376"/>
    <lineage>
        <taxon>Bacteria</taxon>
        <taxon>Pseudomonadati</taxon>
        <taxon>Pseudomonadota</taxon>
        <taxon>Betaproteobacteria</taxon>
        <taxon>Burkholderiales</taxon>
        <taxon>Alcaligenaceae</taxon>
        <taxon>Achromobacter</taxon>
    </lineage>
</organism>
<keyword evidence="5" id="KW-0410">Iron transport</keyword>
<proteinExistence type="inferred from homology"/>
<evidence type="ECO:0000256" key="12">
    <source>
        <dbReference type="ARBA" id="ARBA00023170"/>
    </source>
</evidence>
<keyword evidence="8" id="KW-0408">Iron</keyword>
<keyword evidence="9" id="KW-0406">Ion transport</keyword>
<comment type="similarity">
    <text evidence="2 14 16">Belongs to the TonB-dependent receptor family.</text>
</comment>
<dbReference type="EMBL" id="CP002287">
    <property type="protein sequence ID" value="ADP15923.1"/>
    <property type="molecule type" value="Genomic_DNA"/>
</dbReference>
<dbReference type="Pfam" id="PF07715">
    <property type="entry name" value="Plug"/>
    <property type="match status" value="1"/>
</dbReference>
<evidence type="ECO:0000256" key="9">
    <source>
        <dbReference type="ARBA" id="ARBA00023065"/>
    </source>
</evidence>
<dbReference type="AlphaFoldDB" id="E3HPT9"/>
<evidence type="ECO:0000259" key="19">
    <source>
        <dbReference type="Pfam" id="PF07715"/>
    </source>
</evidence>
<evidence type="ECO:0000256" key="17">
    <source>
        <dbReference type="SAM" id="SignalP"/>
    </source>
</evidence>
<dbReference type="PANTHER" id="PTHR32552:SF68">
    <property type="entry name" value="FERRICHROME OUTER MEMBRANE TRANSPORTER_PHAGE RECEPTOR"/>
    <property type="match status" value="1"/>
</dbReference>
<evidence type="ECO:0000256" key="11">
    <source>
        <dbReference type="ARBA" id="ARBA00023136"/>
    </source>
</evidence>
<feature type="signal peptide" evidence="17">
    <location>
        <begin position="1"/>
        <end position="20"/>
    </location>
</feature>
<dbReference type="Pfam" id="PF00593">
    <property type="entry name" value="TonB_dep_Rec_b-barrel"/>
    <property type="match status" value="1"/>
</dbReference>
<dbReference type="STRING" id="762376.AXYL_02603"/>
<dbReference type="InterPro" id="IPR036942">
    <property type="entry name" value="Beta-barrel_TonB_sf"/>
</dbReference>
<keyword evidence="7 17" id="KW-0732">Signal</keyword>
<evidence type="ECO:0000256" key="16">
    <source>
        <dbReference type="RuleBase" id="RU003357"/>
    </source>
</evidence>
<feature type="domain" description="TonB-dependent receptor plug" evidence="19">
    <location>
        <begin position="67"/>
        <end position="173"/>
    </location>
</feature>
<evidence type="ECO:0000259" key="18">
    <source>
        <dbReference type="Pfam" id="PF00593"/>
    </source>
</evidence>
<reference evidence="20 21" key="1">
    <citation type="journal article" date="2011" name="J. Bacteriol.">
        <title>Complete genome sequence of the haloaromatic acid-degrading bacterium Achromobacter xylosoxidans A8.</title>
        <authorList>
            <person name="Strnad H."/>
            <person name="Ridl J."/>
            <person name="Paces J."/>
            <person name="Kolar M."/>
            <person name="Vlcek C."/>
            <person name="Paces V."/>
        </authorList>
    </citation>
    <scope>NUCLEOTIDE SEQUENCE [LARGE SCALE GENOMIC DNA]</scope>
    <source>
        <strain evidence="20 21">A8</strain>
    </source>
</reference>
<keyword evidence="13 14" id="KW-0998">Cell outer membrane</keyword>
<evidence type="ECO:0000256" key="3">
    <source>
        <dbReference type="ARBA" id="ARBA00022448"/>
    </source>
</evidence>
<feature type="domain" description="TonB-dependent receptor-like beta-barrel" evidence="18">
    <location>
        <begin position="261"/>
        <end position="682"/>
    </location>
</feature>
<dbReference type="Gene3D" id="2.40.170.20">
    <property type="entry name" value="TonB-dependent receptor, beta-barrel domain"/>
    <property type="match status" value="1"/>
</dbReference>
<sequence length="717" mass="79289">MLRAVQAGLLSLAFTGASQAQESRQSDVAVTLPAVRVEARQESATGPVPGYVAERSLTGTKTNTPITEVPQSISVIGRDELDDRGALSVVEALRYVPGVVTQTNGADTRGQDDWINLRGFSGIGTSLYQDGLRMNTNANGFANQRSEPYGLERLEILLGPASVLYGKGDAGGIVNRVSKRPAADSPREMEVQIGNRDSRQLGIDIGGAVDEQERVLYRVIGLGMSADTQDKYSTGDEVSNTRLYLAPSLTWKLGQDTSLTLLTEFLRDRNDGFAFRYAPPGASTRKSESLLVGEPKYTGFDHDQASVGYLFEHKLNGAWTVRQNTRLSDVDVTYRRITSRSLEDDGRTLQRRLREFKEDGKQIAIDTQIEGQVKTGSIEHTLLLGLDAEKQNYHSRAYTGETGPLDIYDPVYGQRVTVSPTPDFDDSRQRLRQLGLYVQDQVKLTPNWLITLGGRMDWTTLKFLDYLADTETEQKDNKFTKRFGINYLTGTGWTPYVSYAESFLPTVGRDANNAPFKPTEGKQYEVGIKFTPDNGSSLYTVALYDLRKTNALTVDTANPDFQTQNGAVRSRGLELEAKANLAPGVDLVATYTYDKVKITKGNGVEQGKVPTATPKQMASTWLHYRLQESILRGLGIGFGARYVGSTYRDEANASKTPSYTLFDAALQYETGPWRFALNVQNLANKEYVATCYQAVGDGNQCLYGQERTAVLNARYRF</sequence>
<gene>
    <name evidence="20" type="ordered locus">AXYL_02603</name>
</gene>
<evidence type="ECO:0000256" key="14">
    <source>
        <dbReference type="PROSITE-ProRule" id="PRU01360"/>
    </source>
</evidence>
<feature type="chain" id="PRO_5003171366" evidence="17">
    <location>
        <begin position="21"/>
        <end position="717"/>
    </location>
</feature>
<dbReference type="HOGENOM" id="CLU_008287_9_0_4"/>
<evidence type="ECO:0000256" key="4">
    <source>
        <dbReference type="ARBA" id="ARBA00022452"/>
    </source>
</evidence>
<evidence type="ECO:0000256" key="13">
    <source>
        <dbReference type="ARBA" id="ARBA00023237"/>
    </source>
</evidence>
<dbReference type="OrthoDB" id="127311at2"/>
<dbReference type="SUPFAM" id="SSF56935">
    <property type="entry name" value="Porins"/>
    <property type="match status" value="1"/>
</dbReference>
<dbReference type="InterPro" id="IPR010917">
    <property type="entry name" value="TonB_rcpt_CS"/>
</dbReference>
<dbReference type="GO" id="GO:0015891">
    <property type="term" value="P:siderophore transport"/>
    <property type="evidence" value="ECO:0007669"/>
    <property type="project" value="InterPro"/>
</dbReference>
<evidence type="ECO:0000256" key="2">
    <source>
        <dbReference type="ARBA" id="ARBA00009810"/>
    </source>
</evidence>
<dbReference type="PATRIC" id="fig|762376.5.peg.2606"/>
<keyword evidence="11 14" id="KW-0472">Membrane</keyword>
<evidence type="ECO:0000313" key="20">
    <source>
        <dbReference type="EMBL" id="ADP15923.1"/>
    </source>
</evidence>
<evidence type="ECO:0000256" key="1">
    <source>
        <dbReference type="ARBA" id="ARBA00004571"/>
    </source>
</evidence>
<evidence type="ECO:0000256" key="7">
    <source>
        <dbReference type="ARBA" id="ARBA00022729"/>
    </source>
</evidence>
<protein>
    <submittedName>
        <fullName evidence="20">TonB-dependent siderophore receptor family protein 8</fullName>
    </submittedName>
</protein>
<dbReference type="InterPro" id="IPR012910">
    <property type="entry name" value="Plug_dom"/>
</dbReference>
<dbReference type="KEGG" id="axy:AXYL_02603"/>
<dbReference type="NCBIfam" id="TIGR01783">
    <property type="entry name" value="TonB-siderophor"/>
    <property type="match status" value="1"/>
</dbReference>
<accession>E3HPT9</accession>
<dbReference type="GO" id="GO:0038023">
    <property type="term" value="F:signaling receptor activity"/>
    <property type="evidence" value="ECO:0007669"/>
    <property type="project" value="InterPro"/>
</dbReference>
<dbReference type="FunFam" id="2.170.130.10:FF:000001">
    <property type="entry name" value="Catecholate siderophore TonB-dependent receptor"/>
    <property type="match status" value="1"/>
</dbReference>
<keyword evidence="12 20" id="KW-0675">Receptor</keyword>